<proteinExistence type="predicted"/>
<dbReference type="PATRIC" id="fig|242163.4.peg.4159"/>
<dbReference type="AlphaFoldDB" id="A0A0L0MFX7"/>
<evidence type="ECO:0008006" key="3">
    <source>
        <dbReference type="Google" id="ProtNLM"/>
    </source>
</evidence>
<reference evidence="2" key="1">
    <citation type="submission" date="2015-06" db="EMBL/GenBank/DDBJ databases">
        <title>Comparative genomics of Burkholderia leaf nodule symbionts.</title>
        <authorList>
            <person name="Carlier A."/>
            <person name="Eberl L."/>
            <person name="Pinto-Carbo M."/>
        </authorList>
    </citation>
    <scope>NUCLEOTIDE SEQUENCE [LARGE SCALE GENOMIC DNA]</scope>
    <source>
        <strain evidence="2">UZHbot4</strain>
    </source>
</reference>
<sequence length="393" mass="44543">MSAFHTSGMTGSGTSRSRVVALDPLRMRARRHHAHALHRGERIWQDGAGPVDLWIELLHGNGFEPRAALAFAVAQDFEDDQFTLGRIPPEDIEKLYGLQVQPLSVFDSLEERALVQTRRANTVLVEVDAFYLPDTRAISYHREHANTTIGIDVIDPNARRLGYFHHTGYHLLDGDDYDGVLKAHTNDSNDANALFPHVEFVKRTRDALTGTPLAEVSADLLCAHLLRRPPSNPITRWRAAFPEHVEMMLERGESFARLYAFNVMRQLGSNFELLAHYLQWMREQGFDIPVQTHTSARKVASEAMVMQCRLARAIAWPQRTLRRVIRCDGRRLRTRGAAACEYRLLISRKRAANTAVLMPRSFAKHSLRKDSEMLPILVLRVFLAPSSSDTSHA</sequence>
<evidence type="ECO:0000313" key="2">
    <source>
        <dbReference type="Proteomes" id="UP000036959"/>
    </source>
</evidence>
<protein>
    <recommendedName>
        <fullName evidence="3">DUF1839 family protein</fullName>
    </recommendedName>
</protein>
<dbReference type="Pfam" id="PF08893">
    <property type="entry name" value="DUF1839"/>
    <property type="match status" value="1"/>
</dbReference>
<organism evidence="1 2">
    <name type="scientific">Candidatus Burkholderia verschuerenii</name>
    <dbReference type="NCBI Taxonomy" id="242163"/>
    <lineage>
        <taxon>Bacteria</taxon>
        <taxon>Pseudomonadati</taxon>
        <taxon>Pseudomonadota</taxon>
        <taxon>Betaproteobacteria</taxon>
        <taxon>Burkholderiales</taxon>
        <taxon>Burkholderiaceae</taxon>
        <taxon>Burkholderia</taxon>
    </lineage>
</organism>
<keyword evidence="2" id="KW-1185">Reference proteome</keyword>
<name>A0A0L0MFX7_9BURK</name>
<dbReference type="Proteomes" id="UP000036959">
    <property type="component" value="Unassembled WGS sequence"/>
</dbReference>
<gene>
    <name evidence="1" type="ORF">BVER_03063</name>
</gene>
<comment type="caution">
    <text evidence="1">The sequence shown here is derived from an EMBL/GenBank/DDBJ whole genome shotgun (WGS) entry which is preliminary data.</text>
</comment>
<dbReference type="InterPro" id="IPR014989">
    <property type="entry name" value="DUF1839"/>
</dbReference>
<dbReference type="EMBL" id="LFJJ01000028">
    <property type="protein sequence ID" value="KND61233.1"/>
    <property type="molecule type" value="Genomic_DNA"/>
</dbReference>
<evidence type="ECO:0000313" key="1">
    <source>
        <dbReference type="EMBL" id="KND61233.1"/>
    </source>
</evidence>
<accession>A0A0L0MFX7</accession>